<dbReference type="RefSeq" id="XP_045377645.1">
    <property type="nucleotide sequence ID" value="XM_045521689.1"/>
</dbReference>
<keyword evidence="1" id="KW-0732">Signal</keyword>
<organism evidence="3">
    <name type="scientific">Camelus bactrianus</name>
    <name type="common">Bactrian camel</name>
    <dbReference type="NCBI Taxonomy" id="9837"/>
    <lineage>
        <taxon>Eukaryota</taxon>
        <taxon>Metazoa</taxon>
        <taxon>Chordata</taxon>
        <taxon>Craniata</taxon>
        <taxon>Vertebrata</taxon>
        <taxon>Euteleostomi</taxon>
        <taxon>Mammalia</taxon>
        <taxon>Eutheria</taxon>
        <taxon>Laurasiatheria</taxon>
        <taxon>Artiodactyla</taxon>
        <taxon>Tylopoda</taxon>
        <taxon>Camelidae</taxon>
        <taxon>Camelus</taxon>
    </lineage>
</organism>
<dbReference type="Pfam" id="PF00021">
    <property type="entry name" value="UPAR_LY6"/>
    <property type="match status" value="1"/>
</dbReference>
<dbReference type="AlphaFoldDB" id="A0A9W3GEV9"/>
<feature type="domain" description="UPAR/Ly6" evidence="2">
    <location>
        <begin position="21"/>
        <end position="96"/>
    </location>
</feature>
<proteinExistence type="predicted"/>
<accession>A0A9W3GEV9</accession>
<sequence length="104" mass="12197">MDKHLLLLLSVFCCTVAAAPLKCVTCHLRTEMDRCRRGFGICVAKKYETCLLLKILQDDIFQLAYMVCQKFCRDLTYRINSRTYIHKCCNHNYCNFKSLAHAFF</sequence>
<evidence type="ECO:0000256" key="1">
    <source>
        <dbReference type="SAM" id="SignalP"/>
    </source>
</evidence>
<evidence type="ECO:0000313" key="3">
    <source>
        <dbReference type="RefSeq" id="XP_045377645.1"/>
    </source>
</evidence>
<dbReference type="RefSeq" id="XP_045377646.1">
    <property type="nucleotide sequence ID" value="XM_045521690.1"/>
</dbReference>
<gene>
    <name evidence="3 4" type="primary">PATE3</name>
</gene>
<feature type="chain" id="PRO_5044703398" evidence="1">
    <location>
        <begin position="19"/>
        <end position="104"/>
    </location>
</feature>
<name>A0A9W3GEV9_CAMBA</name>
<reference evidence="3 4" key="1">
    <citation type="submission" date="2025-04" db="UniProtKB">
        <authorList>
            <consortium name="RefSeq"/>
        </authorList>
    </citation>
    <scope>IDENTIFICATION</scope>
    <source>
        <tissue evidence="3 4">Blood</tissue>
    </source>
</reference>
<evidence type="ECO:0000259" key="2">
    <source>
        <dbReference type="Pfam" id="PF00021"/>
    </source>
</evidence>
<dbReference type="CDD" id="cd23579">
    <property type="entry name" value="TFP_LU_ECD_PATE3"/>
    <property type="match status" value="1"/>
</dbReference>
<protein>
    <submittedName>
        <fullName evidence="3 4">Prostate and testis expressed protein 3 isoform X1</fullName>
    </submittedName>
</protein>
<dbReference type="InterPro" id="IPR016054">
    <property type="entry name" value="LY6_UPA_recep-like"/>
</dbReference>
<feature type="signal peptide" evidence="1">
    <location>
        <begin position="1"/>
        <end position="18"/>
    </location>
</feature>
<evidence type="ECO:0000313" key="4">
    <source>
        <dbReference type="RefSeq" id="XP_045377646.1"/>
    </source>
</evidence>